<feature type="transmembrane region" description="Helical" evidence="3">
    <location>
        <begin position="298"/>
        <end position="323"/>
    </location>
</feature>
<feature type="transmembrane region" description="Helical" evidence="3">
    <location>
        <begin position="97"/>
        <end position="117"/>
    </location>
</feature>
<evidence type="ECO:0000313" key="4">
    <source>
        <dbReference type="Proteomes" id="UP000887560"/>
    </source>
</evidence>
<name>A0A915ND23_9BILA</name>
<feature type="transmembrane region" description="Helical" evidence="3">
    <location>
        <begin position="138"/>
        <end position="161"/>
    </location>
</feature>
<feature type="transmembrane region" description="Helical" evidence="3">
    <location>
        <begin position="343"/>
        <end position="368"/>
    </location>
</feature>
<comment type="similarity">
    <text evidence="2">Belongs to the nematode receptor-like protein srb family.</text>
</comment>
<comment type="similarity">
    <text evidence="1">Belongs to the nematode receptor-like protein sre family.</text>
</comment>
<evidence type="ECO:0000313" key="5">
    <source>
        <dbReference type="WBParaSite" id="scf7180000417256.g1072"/>
    </source>
</evidence>
<keyword evidence="3" id="KW-0812">Transmembrane</keyword>
<protein>
    <submittedName>
        <fullName evidence="5">Serpentine receptor class gamma</fullName>
    </submittedName>
</protein>
<reference evidence="5" key="1">
    <citation type="submission" date="2022-11" db="UniProtKB">
        <authorList>
            <consortium name="WormBaseParasite"/>
        </authorList>
    </citation>
    <scope>IDENTIFICATION</scope>
</reference>
<feature type="transmembrane region" description="Helical" evidence="3">
    <location>
        <begin position="442"/>
        <end position="460"/>
    </location>
</feature>
<dbReference type="GO" id="GO:0007606">
    <property type="term" value="P:sensory perception of chemical stimulus"/>
    <property type="evidence" value="ECO:0007669"/>
    <property type="project" value="InterPro"/>
</dbReference>
<feature type="transmembrane region" description="Helical" evidence="3">
    <location>
        <begin position="200"/>
        <end position="219"/>
    </location>
</feature>
<accession>A0A915ND23</accession>
<sequence>MYLGFTYKDNCELLTPIWLVIFSVSPNYFYLIANTGVHFLIMLERVRATVCIWQYETKGRICAIRGTIVVVSIFMENLWSLVSPKINEYQAEALCNFLSWSLSIVYTIYVILSALADTDTFGQPMGVVYLTSKYNATIILYTYYLILFIATITTICDFVIYRINKTFKKRNKTSFTYSLSANYQLNENLLAMRFILPLDASYALFFGLYLISVAVLRIYRDKLGDVNYISFYCLATMILVYTYSDNCNLLTPVWLAVVLIAPNYFYLIANTCIHFLIMLERVRATIFVRHYEREGIKFTAGGIIVVWILSISYTIYIICSALADNDAFGQPLGIVALTSKYNATIILYSFYTTLFICAVITFCDFLVYRANKRIRRKSRCENPEIPSTYSLSANYQLRENIFSMRLILPLDAAYTIFNGIYMTGAAILRIHRNEMYVEQYTSIYYVFMTVPVTWLIAFLHQIDPQLDDYSQLRFPLLHSAITMLIYICFVRRIKEKRILKIQPLDRSGQLYFNELRKQWNTK</sequence>
<dbReference type="Pfam" id="PF03125">
    <property type="entry name" value="Sre"/>
    <property type="match status" value="2"/>
</dbReference>
<dbReference type="PANTHER" id="PTHR31216:SF11">
    <property type="entry name" value="SERPENTINE RECEPTOR CLASS BETA-16-RELATED"/>
    <property type="match status" value="1"/>
</dbReference>
<dbReference type="InterPro" id="IPR002184">
    <property type="entry name" value="7TM_GPCR_serpentine_rcpt_Srb"/>
</dbReference>
<dbReference type="Proteomes" id="UP000887560">
    <property type="component" value="Unplaced"/>
</dbReference>
<feature type="transmembrane region" description="Helical" evidence="3">
    <location>
        <begin position="472"/>
        <end position="490"/>
    </location>
</feature>
<organism evidence="4 5">
    <name type="scientific">Meloidogyne floridensis</name>
    <dbReference type="NCBI Taxonomy" id="298350"/>
    <lineage>
        <taxon>Eukaryota</taxon>
        <taxon>Metazoa</taxon>
        <taxon>Ecdysozoa</taxon>
        <taxon>Nematoda</taxon>
        <taxon>Chromadorea</taxon>
        <taxon>Rhabditida</taxon>
        <taxon>Tylenchina</taxon>
        <taxon>Tylenchomorpha</taxon>
        <taxon>Tylenchoidea</taxon>
        <taxon>Meloidogynidae</taxon>
        <taxon>Meloidogyninae</taxon>
        <taxon>Meloidogyne</taxon>
    </lineage>
</organism>
<proteinExistence type="inferred from homology"/>
<dbReference type="InterPro" id="IPR004151">
    <property type="entry name" value="7TM_GPCR_serpentine_rcpt_Sre"/>
</dbReference>
<dbReference type="AlphaFoldDB" id="A0A915ND23"/>
<keyword evidence="4" id="KW-1185">Reference proteome</keyword>
<keyword evidence="3" id="KW-0472">Membrane</keyword>
<dbReference type="GO" id="GO:0004888">
    <property type="term" value="F:transmembrane signaling receptor activity"/>
    <property type="evidence" value="ECO:0007669"/>
    <property type="project" value="InterPro"/>
</dbReference>
<feature type="transmembrane region" description="Helical" evidence="3">
    <location>
        <begin position="226"/>
        <end position="243"/>
    </location>
</feature>
<evidence type="ECO:0000256" key="3">
    <source>
        <dbReference type="SAM" id="Phobius"/>
    </source>
</evidence>
<dbReference type="PANTHER" id="PTHR31216">
    <property type="entry name" value="SERPENTINE RECEPTOR CLASS BETA-1-RELATED-RELATED"/>
    <property type="match status" value="1"/>
</dbReference>
<feature type="transmembrane region" description="Helical" evidence="3">
    <location>
        <begin position="62"/>
        <end position="82"/>
    </location>
</feature>
<evidence type="ECO:0000256" key="2">
    <source>
        <dbReference type="ARBA" id="ARBA00006860"/>
    </source>
</evidence>
<dbReference type="GO" id="GO:0016020">
    <property type="term" value="C:membrane"/>
    <property type="evidence" value="ECO:0007669"/>
    <property type="project" value="InterPro"/>
</dbReference>
<dbReference type="WBParaSite" id="scf7180000417256.g1072">
    <property type="protein sequence ID" value="scf7180000417256.g1072"/>
    <property type="gene ID" value="scf7180000417256.g1072"/>
</dbReference>
<keyword evidence="3" id="KW-1133">Transmembrane helix</keyword>
<evidence type="ECO:0000256" key="1">
    <source>
        <dbReference type="ARBA" id="ARBA00006803"/>
    </source>
</evidence>
<feature type="transmembrane region" description="Helical" evidence="3">
    <location>
        <begin position="255"/>
        <end position="277"/>
    </location>
</feature>
<feature type="transmembrane region" description="Helical" evidence="3">
    <location>
        <begin position="17"/>
        <end position="41"/>
    </location>
</feature>